<keyword evidence="2" id="KW-1185">Reference proteome</keyword>
<comment type="caution">
    <text evidence="1">The sequence shown here is derived from an EMBL/GenBank/DDBJ whole genome shotgun (WGS) entry which is preliminary data.</text>
</comment>
<dbReference type="Pfam" id="PF05013">
    <property type="entry name" value="FGase"/>
    <property type="match status" value="1"/>
</dbReference>
<organism evidence="1 2">
    <name type="scientific">Blastomonas marina</name>
    <dbReference type="NCBI Taxonomy" id="1867408"/>
    <lineage>
        <taxon>Bacteria</taxon>
        <taxon>Pseudomonadati</taxon>
        <taxon>Pseudomonadota</taxon>
        <taxon>Alphaproteobacteria</taxon>
        <taxon>Sphingomonadales</taxon>
        <taxon>Sphingomonadaceae</taxon>
        <taxon>Blastomonas</taxon>
    </lineage>
</organism>
<dbReference type="Proteomes" id="UP000603317">
    <property type="component" value="Unassembled WGS sequence"/>
</dbReference>
<name>A0ABQ1F7K2_9SPHN</name>
<gene>
    <name evidence="1" type="ORF">GCM10010923_08570</name>
</gene>
<proteinExistence type="predicted"/>
<dbReference type="InterPro" id="IPR007709">
    <property type="entry name" value="N-FG_amidohydro"/>
</dbReference>
<accession>A0ABQ1F7K2</accession>
<protein>
    <submittedName>
        <fullName evidence="1">N-formylglutamate amidohydrolase</fullName>
    </submittedName>
</protein>
<dbReference type="EMBL" id="BMID01000001">
    <property type="protein sequence ID" value="GGA02118.1"/>
    <property type="molecule type" value="Genomic_DNA"/>
</dbReference>
<dbReference type="Gene3D" id="3.40.630.40">
    <property type="entry name" value="Zn-dependent exopeptidases"/>
    <property type="match status" value="1"/>
</dbReference>
<evidence type="ECO:0000313" key="2">
    <source>
        <dbReference type="Proteomes" id="UP000603317"/>
    </source>
</evidence>
<sequence>MTVPGWDGSNWSMQDKYSPPEKTAFRLENATTANVPVLIAVPHGGRDYPAALRDAMRDPAFTMKRIEDRHIDLIGERVAAQTGAPLLVARTPRAMIDLNRAESDVDWGMVTGPKPDLNRVSRHGHRAHSGLGLIPRRLQGLGDIWRRPMEAGEIEARLETVHRPYHAALGDALLSIRQRWGAALLLDLHSMPPLRSSGSWAPAKYVIGDRFGASSDAALPAAAFAYFAREGVPVAHNRPYAGGYVLERHGAPARGLHAIQLEVDRSLYLDEALDAPGAGCDSLVERLAGLVRALASAVAECAGERGPRREAAE</sequence>
<evidence type="ECO:0000313" key="1">
    <source>
        <dbReference type="EMBL" id="GGA02118.1"/>
    </source>
</evidence>
<dbReference type="SUPFAM" id="SSF53187">
    <property type="entry name" value="Zn-dependent exopeptidases"/>
    <property type="match status" value="1"/>
</dbReference>
<reference evidence="2" key="1">
    <citation type="journal article" date="2019" name="Int. J. Syst. Evol. Microbiol.">
        <title>The Global Catalogue of Microorganisms (GCM) 10K type strain sequencing project: providing services to taxonomists for standard genome sequencing and annotation.</title>
        <authorList>
            <consortium name="The Broad Institute Genomics Platform"/>
            <consortium name="The Broad Institute Genome Sequencing Center for Infectious Disease"/>
            <person name="Wu L."/>
            <person name="Ma J."/>
        </authorList>
    </citation>
    <scope>NUCLEOTIDE SEQUENCE [LARGE SCALE GENOMIC DNA]</scope>
    <source>
        <strain evidence="2">CGMCC 1.15297</strain>
    </source>
</reference>